<dbReference type="Pfam" id="PF01144">
    <property type="entry name" value="CoA_trans"/>
    <property type="match status" value="1"/>
</dbReference>
<dbReference type="InterPro" id="IPR012792">
    <property type="entry name" value="3-oxoacid_CoA-transf_A"/>
</dbReference>
<dbReference type="RefSeq" id="WP_115459337.1">
    <property type="nucleotide sequence ID" value="NZ_QRAP01000007.1"/>
</dbReference>
<dbReference type="PANTHER" id="PTHR13707:SF60">
    <property type="entry name" value="ACETATE COA-TRANSFERASE SUBUNIT ALPHA"/>
    <property type="match status" value="1"/>
</dbReference>
<evidence type="ECO:0000313" key="4">
    <source>
        <dbReference type="Proteomes" id="UP000254848"/>
    </source>
</evidence>
<evidence type="ECO:0000256" key="1">
    <source>
        <dbReference type="ARBA" id="ARBA00005612"/>
    </source>
</evidence>
<dbReference type="NCBIfam" id="TIGR02429">
    <property type="entry name" value="pcaI_scoA_fam"/>
    <property type="match status" value="1"/>
</dbReference>
<sequence>MKNKCINVQDAAGYFRDGMTIMVGGFMGVGTPPRLIEALLESGVRDLTIIANDTAFVDTGIGLLVVNDRVKKVIASHIGTNPETGRRMISGEMEVELIPQGTLIERIRCGGAGLGGFLTPTGVGTVVEEGKQKITLDGTEYLLELPLRADLALVQAHTADRAGNLVYQLSARNFNPVIALAADIVIAEPHVLTDVGSIAPDHIMTPGAVVDYIVNPQEA</sequence>
<dbReference type="EMBL" id="QRAP01000007">
    <property type="protein sequence ID" value="RDK89464.1"/>
    <property type="molecule type" value="Genomic_DNA"/>
</dbReference>
<comment type="similarity">
    <text evidence="1">Belongs to the 3-oxoacid CoA-transferase subunit A family.</text>
</comment>
<dbReference type="Gene3D" id="3.40.1080.10">
    <property type="entry name" value="Glutaconate Coenzyme A-transferase"/>
    <property type="match status" value="1"/>
</dbReference>
<protein>
    <submittedName>
        <fullName evidence="3">Acetate CoA/acetoacetate CoA-transferase alpha subunit</fullName>
    </submittedName>
</protein>
<comment type="caution">
    <text evidence="3">The sequence shown here is derived from an EMBL/GenBank/DDBJ whole genome shotgun (WGS) entry which is preliminary data.</text>
</comment>
<dbReference type="PROSITE" id="PS01273">
    <property type="entry name" value="COA_TRANSF_1"/>
    <property type="match status" value="1"/>
</dbReference>
<dbReference type="OrthoDB" id="9777193at2"/>
<dbReference type="AlphaFoldDB" id="A0A370QM66"/>
<dbReference type="InterPro" id="IPR004163">
    <property type="entry name" value="CoA_transf_BS"/>
</dbReference>
<dbReference type="NCBIfam" id="NF007394">
    <property type="entry name" value="PRK09920.1"/>
    <property type="match status" value="1"/>
</dbReference>
<accession>A0A370QM66</accession>
<keyword evidence="2 3" id="KW-0808">Transferase</keyword>
<gene>
    <name evidence="3" type="ORF">C8D90_107115</name>
</gene>
<reference evidence="3 4" key="1">
    <citation type="submission" date="2018-07" db="EMBL/GenBank/DDBJ databases">
        <title>Genomic Encyclopedia of Type Strains, Phase IV (KMG-IV): sequencing the most valuable type-strain genomes for metagenomic binning, comparative biology and taxonomic classification.</title>
        <authorList>
            <person name="Goeker M."/>
        </authorList>
    </citation>
    <scope>NUCLEOTIDE SEQUENCE [LARGE SCALE GENOMIC DNA]</scope>
    <source>
        <strain evidence="3 4">DSM 103736</strain>
    </source>
</reference>
<dbReference type="SMART" id="SM00882">
    <property type="entry name" value="CoA_trans"/>
    <property type="match status" value="1"/>
</dbReference>
<dbReference type="SUPFAM" id="SSF100950">
    <property type="entry name" value="NagB/RpiA/CoA transferase-like"/>
    <property type="match status" value="1"/>
</dbReference>
<organism evidence="3 4">
    <name type="scientific">Enterobacillus tribolii</name>
    <dbReference type="NCBI Taxonomy" id="1487935"/>
    <lineage>
        <taxon>Bacteria</taxon>
        <taxon>Pseudomonadati</taxon>
        <taxon>Pseudomonadota</taxon>
        <taxon>Gammaproteobacteria</taxon>
        <taxon>Enterobacterales</taxon>
        <taxon>Hafniaceae</taxon>
        <taxon>Enterobacillus</taxon>
    </lineage>
</organism>
<name>A0A370QM66_9GAMM</name>
<dbReference type="Proteomes" id="UP000254848">
    <property type="component" value="Unassembled WGS sequence"/>
</dbReference>
<evidence type="ECO:0000256" key="2">
    <source>
        <dbReference type="ARBA" id="ARBA00022679"/>
    </source>
</evidence>
<dbReference type="PANTHER" id="PTHR13707">
    <property type="entry name" value="KETOACID-COENZYME A TRANSFERASE"/>
    <property type="match status" value="1"/>
</dbReference>
<proteinExistence type="inferred from homology"/>
<evidence type="ECO:0000313" key="3">
    <source>
        <dbReference type="EMBL" id="RDK89464.1"/>
    </source>
</evidence>
<keyword evidence="4" id="KW-1185">Reference proteome</keyword>
<dbReference type="InterPro" id="IPR004165">
    <property type="entry name" value="CoA_trans_fam_I"/>
</dbReference>
<dbReference type="InterPro" id="IPR037171">
    <property type="entry name" value="NagB/RpiA_transferase-like"/>
</dbReference>
<dbReference type="GO" id="GO:0008410">
    <property type="term" value="F:CoA-transferase activity"/>
    <property type="evidence" value="ECO:0007669"/>
    <property type="project" value="InterPro"/>
</dbReference>